<dbReference type="SMART" id="SM00034">
    <property type="entry name" value="CLECT"/>
    <property type="match status" value="2"/>
</dbReference>
<accession>A0A498NMZ3</accession>
<sequence>MSGSVCSETHGSGQIRVTPHSDTGTLVNLIIMEVVKTVQIPIRTFMDNGMTPLATFNYILCVMKRQYHFINEMKTWTEAQRYCRENYTDLATVDNMNDMNELNKCMNVGSLLYVWIGLQKTGHDKWQWSSGEPALYLNWATGQPDGGDDCDFDSELVLIKENLTWSEALRYCRQNHVDLVSVHSEEIQRGVMNVVKRASTAAVWLGLHNYCSMNMWLWVSGEIVCYHNWAPGNGTTRENCKLENRKGAVQSGGDQRWISLPESHKLNFICRKKA</sequence>
<dbReference type="Proteomes" id="UP000290572">
    <property type="component" value="Unassembled WGS sequence"/>
</dbReference>
<dbReference type="Pfam" id="PF00059">
    <property type="entry name" value="Lectin_C"/>
    <property type="match status" value="2"/>
</dbReference>
<name>A0A498NMZ3_LABRO</name>
<keyword evidence="2" id="KW-0675">Receptor</keyword>
<dbReference type="CDD" id="cd00037">
    <property type="entry name" value="CLECT"/>
    <property type="match status" value="1"/>
</dbReference>
<evidence type="ECO:0000259" key="1">
    <source>
        <dbReference type="PROSITE" id="PS50041"/>
    </source>
</evidence>
<dbReference type="PROSITE" id="PS50041">
    <property type="entry name" value="C_TYPE_LECTIN_2"/>
    <property type="match status" value="2"/>
</dbReference>
<gene>
    <name evidence="2" type="ORF">ROHU_004398</name>
</gene>
<dbReference type="InterPro" id="IPR016187">
    <property type="entry name" value="CTDL_fold"/>
</dbReference>
<evidence type="ECO:0000313" key="2">
    <source>
        <dbReference type="EMBL" id="RXN33136.1"/>
    </source>
</evidence>
<comment type="caution">
    <text evidence="2">The sequence shown here is derived from an EMBL/GenBank/DDBJ whole genome shotgun (WGS) entry which is preliminary data.</text>
</comment>
<proteinExistence type="predicted"/>
<organism evidence="2 3">
    <name type="scientific">Labeo rohita</name>
    <name type="common">Indian major carp</name>
    <name type="synonym">Cyprinus rohita</name>
    <dbReference type="NCBI Taxonomy" id="84645"/>
    <lineage>
        <taxon>Eukaryota</taxon>
        <taxon>Metazoa</taxon>
        <taxon>Chordata</taxon>
        <taxon>Craniata</taxon>
        <taxon>Vertebrata</taxon>
        <taxon>Euteleostomi</taxon>
        <taxon>Actinopterygii</taxon>
        <taxon>Neopterygii</taxon>
        <taxon>Teleostei</taxon>
        <taxon>Ostariophysi</taxon>
        <taxon>Cypriniformes</taxon>
        <taxon>Cyprinidae</taxon>
        <taxon>Labeoninae</taxon>
        <taxon>Labeonini</taxon>
        <taxon>Labeo</taxon>
    </lineage>
</organism>
<dbReference type="InterPro" id="IPR001304">
    <property type="entry name" value="C-type_lectin-like"/>
</dbReference>
<evidence type="ECO:0000313" key="3">
    <source>
        <dbReference type="Proteomes" id="UP000290572"/>
    </source>
</evidence>
<reference evidence="2 3" key="1">
    <citation type="submission" date="2018-03" db="EMBL/GenBank/DDBJ databases">
        <title>Draft genome sequence of Rohu Carp (Labeo rohita).</title>
        <authorList>
            <person name="Das P."/>
            <person name="Kushwaha B."/>
            <person name="Joshi C.G."/>
            <person name="Kumar D."/>
            <person name="Nagpure N.S."/>
            <person name="Sahoo L."/>
            <person name="Das S.P."/>
            <person name="Bit A."/>
            <person name="Patnaik S."/>
            <person name="Meher P.K."/>
            <person name="Jayasankar P."/>
            <person name="Koringa P.G."/>
            <person name="Patel N.V."/>
            <person name="Hinsu A.T."/>
            <person name="Kumar R."/>
            <person name="Pandey M."/>
            <person name="Agarwal S."/>
            <person name="Srivastava S."/>
            <person name="Singh M."/>
            <person name="Iquebal M.A."/>
            <person name="Jaiswal S."/>
            <person name="Angadi U.B."/>
            <person name="Kumar N."/>
            <person name="Raza M."/>
            <person name="Shah T.M."/>
            <person name="Rai A."/>
            <person name="Jena J.K."/>
        </authorList>
    </citation>
    <scope>NUCLEOTIDE SEQUENCE [LARGE SCALE GENOMIC DNA]</scope>
    <source>
        <strain evidence="2">DASCIFA01</strain>
        <tissue evidence="2">Testis</tissue>
    </source>
</reference>
<keyword evidence="3" id="KW-1185">Reference proteome</keyword>
<feature type="domain" description="C-type lectin" evidence="1">
    <location>
        <begin position="160"/>
        <end position="271"/>
    </location>
</feature>
<feature type="domain" description="C-type lectin" evidence="1">
    <location>
        <begin position="62"/>
        <end position="150"/>
    </location>
</feature>
<protein>
    <submittedName>
        <fullName evidence="2">Macrophage mannose receptor 1-like protein</fullName>
    </submittedName>
</protein>
<dbReference type="SUPFAM" id="SSF56436">
    <property type="entry name" value="C-type lectin-like"/>
    <property type="match status" value="2"/>
</dbReference>
<dbReference type="STRING" id="84645.A0A498NMZ3"/>
<dbReference type="PANTHER" id="PTHR45784">
    <property type="entry name" value="C-TYPE LECTIN DOMAIN FAMILY 20 MEMBER A-RELATED"/>
    <property type="match status" value="1"/>
</dbReference>
<dbReference type="PANTHER" id="PTHR45784:SF3">
    <property type="entry name" value="C-TYPE LECTIN DOMAIN FAMILY 4 MEMBER K-LIKE-RELATED"/>
    <property type="match status" value="1"/>
</dbReference>
<dbReference type="AlphaFoldDB" id="A0A498NMZ3"/>
<dbReference type="InterPro" id="IPR016186">
    <property type="entry name" value="C-type_lectin-like/link_sf"/>
</dbReference>
<dbReference type="Gene3D" id="3.10.100.10">
    <property type="entry name" value="Mannose-Binding Protein A, subunit A"/>
    <property type="match status" value="2"/>
</dbReference>
<dbReference type="EMBL" id="QBIY01011297">
    <property type="protein sequence ID" value="RXN33136.1"/>
    <property type="molecule type" value="Genomic_DNA"/>
</dbReference>